<evidence type="ECO:0000256" key="2">
    <source>
        <dbReference type="ARBA" id="ARBA00010407"/>
    </source>
</evidence>
<evidence type="ECO:0000256" key="7">
    <source>
        <dbReference type="ARBA" id="ARBA00033460"/>
    </source>
</evidence>
<dbReference type="InterPro" id="IPR038765">
    <property type="entry name" value="Papain-like_cys_pep_sf"/>
</dbReference>
<keyword evidence="6" id="KW-0378">Hydrolase</keyword>
<feature type="compositionally biased region" description="Low complexity" evidence="8">
    <location>
        <begin position="109"/>
        <end position="128"/>
    </location>
</feature>
<feature type="compositionally biased region" description="Polar residues" evidence="8">
    <location>
        <begin position="389"/>
        <end position="402"/>
    </location>
</feature>
<accession>A0A224XBR2</accession>
<dbReference type="PROSITE" id="PS50802">
    <property type="entry name" value="OTU"/>
    <property type="match status" value="1"/>
</dbReference>
<feature type="region of interest" description="Disordered" evidence="8">
    <location>
        <begin position="1"/>
        <end position="51"/>
    </location>
</feature>
<evidence type="ECO:0000256" key="8">
    <source>
        <dbReference type="SAM" id="MobiDB-lite"/>
    </source>
</evidence>
<dbReference type="Gene3D" id="3.90.70.80">
    <property type="match status" value="1"/>
</dbReference>
<sequence>MTILSKKKNIQGKQEVETAEPQHTNSHNLPIPLGTSLNQIGNSVREERLGSPQIWPVNGREEIHSPHHSFEEFDSIESGPSHSKRRHKASPLRTSRGNKHQHHRERVNSGSPSHCAGSSSPIAGPSSSDHGGYNSGDEYDYSHKSKRTEAQWIEEDKLFEKKMRKRGFLVKKMGEDGACLFRAVADQVYGDQDMHAVVRKHCMDYIALNSDYFKQYVTEDFNTYVNRKRLDCTHGNHIEMQAISEIYNRSIEVFCYGKDPINIFHGVHKSDNEPIRLSYQRDSHYNSIVDPHKATIGVGLGLPSFNPGAADKSLMNDAIRQSEELHIEQAMLEDKLRATDWEATNEAIEEQVARDSYLQFLRDNEKREKAVKEETGSSSTHHPDHNNEKINSIPTNTASTKTSSEENKNSSRPMESGGIFSFLPPQMFGLSEWEDAGILAQVLAESQQEYLDNLKKMNKSRSNCGSDDHEQPSTSR</sequence>
<dbReference type="GO" id="GO:0006508">
    <property type="term" value="P:proteolysis"/>
    <property type="evidence" value="ECO:0007669"/>
    <property type="project" value="UniProtKB-KW"/>
</dbReference>
<dbReference type="PANTHER" id="PTHR12419:SF4">
    <property type="entry name" value="OTU DOMAIN-CONTAINING PROTEIN 5"/>
    <property type="match status" value="1"/>
</dbReference>
<evidence type="ECO:0000256" key="3">
    <source>
        <dbReference type="ARBA" id="ARBA00012759"/>
    </source>
</evidence>
<dbReference type="AlphaFoldDB" id="A0A224XBR2"/>
<proteinExistence type="inferred from homology"/>
<evidence type="ECO:0000256" key="5">
    <source>
        <dbReference type="ARBA" id="ARBA00022786"/>
    </source>
</evidence>
<name>A0A224XBR2_9HEMI</name>
<dbReference type="EMBL" id="GFTR01006559">
    <property type="protein sequence ID" value="JAW09867.1"/>
    <property type="molecule type" value="Transcribed_RNA"/>
</dbReference>
<dbReference type="FunFam" id="3.90.70.80:FF:000018">
    <property type="entry name" value="OTU domain-containing protein 5-B"/>
    <property type="match status" value="1"/>
</dbReference>
<dbReference type="SUPFAM" id="SSF54001">
    <property type="entry name" value="Cysteine proteinases"/>
    <property type="match status" value="1"/>
</dbReference>
<protein>
    <recommendedName>
        <fullName evidence="3">ubiquitinyl hydrolase 1</fullName>
        <ecNumber evidence="3">3.4.19.12</ecNumber>
    </recommendedName>
    <alternativeName>
        <fullName evidence="7">Deubiquitinating enzyme A</fullName>
    </alternativeName>
</protein>
<keyword evidence="4 10" id="KW-0645">Protease</keyword>
<feature type="compositionally biased region" description="Basic and acidic residues" evidence="8">
    <location>
        <begin position="466"/>
        <end position="476"/>
    </location>
</feature>
<keyword evidence="5" id="KW-0833">Ubl conjugation pathway</keyword>
<dbReference type="EC" id="3.4.19.12" evidence="3"/>
<feature type="compositionally biased region" description="Basic and acidic residues" evidence="8">
    <location>
        <begin position="368"/>
        <end position="388"/>
    </location>
</feature>
<dbReference type="GO" id="GO:0004843">
    <property type="term" value="F:cysteine-type deubiquitinase activity"/>
    <property type="evidence" value="ECO:0007669"/>
    <property type="project" value="UniProtKB-EC"/>
</dbReference>
<feature type="region of interest" description="Disordered" evidence="8">
    <location>
        <begin position="368"/>
        <end position="418"/>
    </location>
</feature>
<feature type="compositionally biased region" description="Basic residues" evidence="8">
    <location>
        <begin position="1"/>
        <end position="10"/>
    </location>
</feature>
<dbReference type="PANTHER" id="PTHR12419">
    <property type="entry name" value="OTU DOMAIN CONTAINING PROTEIN"/>
    <property type="match status" value="1"/>
</dbReference>
<dbReference type="InterPro" id="IPR003323">
    <property type="entry name" value="OTU_dom"/>
</dbReference>
<organism evidence="10">
    <name type="scientific">Panstrongylus lignarius</name>
    <dbReference type="NCBI Taxonomy" id="156445"/>
    <lineage>
        <taxon>Eukaryota</taxon>
        <taxon>Metazoa</taxon>
        <taxon>Ecdysozoa</taxon>
        <taxon>Arthropoda</taxon>
        <taxon>Hexapoda</taxon>
        <taxon>Insecta</taxon>
        <taxon>Pterygota</taxon>
        <taxon>Neoptera</taxon>
        <taxon>Paraneoptera</taxon>
        <taxon>Hemiptera</taxon>
        <taxon>Heteroptera</taxon>
        <taxon>Panheteroptera</taxon>
        <taxon>Cimicomorpha</taxon>
        <taxon>Reduviidae</taxon>
        <taxon>Triatominae</taxon>
        <taxon>Panstrongylus</taxon>
    </lineage>
</organism>
<dbReference type="Pfam" id="PF02338">
    <property type="entry name" value="OTU"/>
    <property type="match status" value="1"/>
</dbReference>
<feature type="region of interest" description="Disordered" evidence="8">
    <location>
        <begin position="71"/>
        <end position="145"/>
    </location>
</feature>
<evidence type="ECO:0000313" key="10">
    <source>
        <dbReference type="EMBL" id="JAW09867.1"/>
    </source>
</evidence>
<comment type="similarity">
    <text evidence="2">Belongs to the peptidase C85 family.</text>
</comment>
<feature type="compositionally biased region" description="Basic residues" evidence="8">
    <location>
        <begin position="82"/>
        <end position="105"/>
    </location>
</feature>
<reference evidence="10" key="1">
    <citation type="journal article" date="2018" name="PLoS Negl. Trop. Dis.">
        <title>An insight into the salivary gland and fat body transcriptome of Panstrongylus lignarius (Hemiptera: Heteroptera), the main vector of Chagas disease in Peru.</title>
        <authorList>
            <person name="Nevoa J.C."/>
            <person name="Mendes M.T."/>
            <person name="da Silva M.V."/>
            <person name="Soares S.C."/>
            <person name="Oliveira C.J.F."/>
            <person name="Ribeiro J.M.C."/>
        </authorList>
    </citation>
    <scope>NUCLEOTIDE SEQUENCE</scope>
</reference>
<dbReference type="GO" id="GO:0016579">
    <property type="term" value="P:protein deubiquitination"/>
    <property type="evidence" value="ECO:0007669"/>
    <property type="project" value="TreeGrafter"/>
</dbReference>
<feature type="region of interest" description="Disordered" evidence="8">
    <location>
        <begin position="454"/>
        <end position="476"/>
    </location>
</feature>
<comment type="catalytic activity">
    <reaction evidence="1">
        <text>Thiol-dependent hydrolysis of ester, thioester, amide, peptide and isopeptide bonds formed by the C-terminal Gly of ubiquitin (a 76-residue protein attached to proteins as an intracellular targeting signal).</text>
        <dbReference type="EC" id="3.4.19.12"/>
    </reaction>
</comment>
<evidence type="ECO:0000259" key="9">
    <source>
        <dbReference type="PROSITE" id="PS50802"/>
    </source>
</evidence>
<evidence type="ECO:0000256" key="6">
    <source>
        <dbReference type="ARBA" id="ARBA00022801"/>
    </source>
</evidence>
<dbReference type="GO" id="GO:0061578">
    <property type="term" value="F:K63-linked deubiquitinase activity"/>
    <property type="evidence" value="ECO:0007669"/>
    <property type="project" value="TreeGrafter"/>
</dbReference>
<dbReference type="CDD" id="cd22752">
    <property type="entry name" value="OTU_OTUD5-like"/>
    <property type="match status" value="1"/>
</dbReference>
<evidence type="ECO:0000256" key="4">
    <source>
        <dbReference type="ARBA" id="ARBA00022670"/>
    </source>
</evidence>
<feature type="domain" description="OTU" evidence="9">
    <location>
        <begin position="168"/>
        <end position="291"/>
    </location>
</feature>
<dbReference type="InterPro" id="IPR050704">
    <property type="entry name" value="Peptidase_C85-like"/>
</dbReference>
<evidence type="ECO:0000256" key="1">
    <source>
        <dbReference type="ARBA" id="ARBA00000707"/>
    </source>
</evidence>